<protein>
    <submittedName>
        <fullName evidence="2">Uncharacterized protein</fullName>
    </submittedName>
</protein>
<evidence type="ECO:0000313" key="2">
    <source>
        <dbReference type="EMBL" id="GHG12527.1"/>
    </source>
</evidence>
<feature type="compositionally biased region" description="Low complexity" evidence="1">
    <location>
        <begin position="1"/>
        <end position="17"/>
    </location>
</feature>
<evidence type="ECO:0000313" key="3">
    <source>
        <dbReference type="Proteomes" id="UP000649955"/>
    </source>
</evidence>
<accession>A0ABQ3KEF7</accession>
<organism evidence="2 3">
    <name type="scientific">Amycolatopsis bullii</name>
    <dbReference type="NCBI Taxonomy" id="941987"/>
    <lineage>
        <taxon>Bacteria</taxon>
        <taxon>Bacillati</taxon>
        <taxon>Actinomycetota</taxon>
        <taxon>Actinomycetes</taxon>
        <taxon>Pseudonocardiales</taxon>
        <taxon>Pseudonocardiaceae</taxon>
        <taxon>Amycolatopsis</taxon>
    </lineage>
</organism>
<proteinExistence type="predicted"/>
<feature type="compositionally biased region" description="Basic and acidic residues" evidence="1">
    <location>
        <begin position="21"/>
        <end position="30"/>
    </location>
</feature>
<reference evidence="3" key="1">
    <citation type="journal article" date="2019" name="Int. J. Syst. Evol. Microbiol.">
        <title>The Global Catalogue of Microorganisms (GCM) 10K type strain sequencing project: providing services to taxonomists for standard genome sequencing and annotation.</title>
        <authorList>
            <consortium name="The Broad Institute Genomics Platform"/>
            <consortium name="The Broad Institute Genome Sequencing Center for Infectious Disease"/>
            <person name="Wu L."/>
            <person name="Ma J."/>
        </authorList>
    </citation>
    <scope>NUCLEOTIDE SEQUENCE [LARGE SCALE GENOMIC DNA]</scope>
    <source>
        <strain evidence="3">CGMCC 4.7680</strain>
    </source>
</reference>
<gene>
    <name evidence="2" type="ORF">GCM10017567_32500</name>
</gene>
<dbReference type="Proteomes" id="UP000649955">
    <property type="component" value="Unassembled WGS sequence"/>
</dbReference>
<evidence type="ECO:0000256" key="1">
    <source>
        <dbReference type="SAM" id="MobiDB-lite"/>
    </source>
</evidence>
<feature type="region of interest" description="Disordered" evidence="1">
    <location>
        <begin position="1"/>
        <end position="30"/>
    </location>
</feature>
<dbReference type="EMBL" id="BNAW01000011">
    <property type="protein sequence ID" value="GHG12527.1"/>
    <property type="molecule type" value="Genomic_DNA"/>
</dbReference>
<sequence length="66" mass="6716">MGAAAAAATGGVTAVAAKADTPPRKTLRERGNCGDIVGLRISSMNRFKPERSGLVNPADPNSPVPQ</sequence>
<feature type="region of interest" description="Disordered" evidence="1">
    <location>
        <begin position="47"/>
        <end position="66"/>
    </location>
</feature>
<name>A0ABQ3KEF7_9PSEU</name>
<comment type="caution">
    <text evidence="2">The sequence shown here is derived from an EMBL/GenBank/DDBJ whole genome shotgun (WGS) entry which is preliminary data.</text>
</comment>
<keyword evidence="3" id="KW-1185">Reference proteome</keyword>